<dbReference type="EMBL" id="KB530911">
    <property type="protein sequence ID" value="EMP34846.1"/>
    <property type="molecule type" value="Genomic_DNA"/>
</dbReference>
<keyword evidence="3" id="KW-1185">Reference proteome</keyword>
<organism evidence="2 3">
    <name type="scientific">Chelonia mydas</name>
    <name type="common">Green sea-turtle</name>
    <name type="synonym">Chelonia agassizi</name>
    <dbReference type="NCBI Taxonomy" id="8469"/>
    <lineage>
        <taxon>Eukaryota</taxon>
        <taxon>Metazoa</taxon>
        <taxon>Chordata</taxon>
        <taxon>Craniata</taxon>
        <taxon>Vertebrata</taxon>
        <taxon>Euteleostomi</taxon>
        <taxon>Archelosauria</taxon>
        <taxon>Testudinata</taxon>
        <taxon>Testudines</taxon>
        <taxon>Cryptodira</taxon>
        <taxon>Durocryptodira</taxon>
        <taxon>Americhelydia</taxon>
        <taxon>Chelonioidea</taxon>
        <taxon>Cheloniidae</taxon>
        <taxon>Chelonia</taxon>
    </lineage>
</organism>
<protein>
    <submittedName>
        <fullName evidence="2">Uncharacterized protein</fullName>
    </submittedName>
</protein>
<evidence type="ECO:0000313" key="2">
    <source>
        <dbReference type="EMBL" id="EMP34846.1"/>
    </source>
</evidence>
<sequence length="137" mass="15391">MMHSVAEKQELKEWRDSKKRDQKENAEHQKEAMEWLLNIMECQVDALQALPALQTEQLCAHPPLQPLSQNSFPCAPPDTTNTLLSTSWLQSVPAAFHSCPITVQPCGLPGPIPLQFSPAEEQYPLHCTPKDKVAYDT</sequence>
<evidence type="ECO:0000313" key="3">
    <source>
        <dbReference type="Proteomes" id="UP000031443"/>
    </source>
</evidence>
<dbReference type="Proteomes" id="UP000031443">
    <property type="component" value="Unassembled WGS sequence"/>
</dbReference>
<reference evidence="3" key="1">
    <citation type="journal article" date="2013" name="Nat. Genet.">
        <title>The draft genomes of soft-shell turtle and green sea turtle yield insights into the development and evolution of the turtle-specific body plan.</title>
        <authorList>
            <person name="Wang Z."/>
            <person name="Pascual-Anaya J."/>
            <person name="Zadissa A."/>
            <person name="Li W."/>
            <person name="Niimura Y."/>
            <person name="Huang Z."/>
            <person name="Li C."/>
            <person name="White S."/>
            <person name="Xiong Z."/>
            <person name="Fang D."/>
            <person name="Wang B."/>
            <person name="Ming Y."/>
            <person name="Chen Y."/>
            <person name="Zheng Y."/>
            <person name="Kuraku S."/>
            <person name="Pignatelli M."/>
            <person name="Herrero J."/>
            <person name="Beal K."/>
            <person name="Nozawa M."/>
            <person name="Li Q."/>
            <person name="Wang J."/>
            <person name="Zhang H."/>
            <person name="Yu L."/>
            <person name="Shigenobu S."/>
            <person name="Wang J."/>
            <person name="Liu J."/>
            <person name="Flicek P."/>
            <person name="Searle S."/>
            <person name="Wang J."/>
            <person name="Kuratani S."/>
            <person name="Yin Y."/>
            <person name="Aken B."/>
            <person name="Zhang G."/>
            <person name="Irie N."/>
        </authorList>
    </citation>
    <scope>NUCLEOTIDE SEQUENCE [LARGE SCALE GENOMIC DNA]</scope>
</reference>
<dbReference type="AlphaFoldDB" id="M7BA96"/>
<evidence type="ECO:0000256" key="1">
    <source>
        <dbReference type="SAM" id="MobiDB-lite"/>
    </source>
</evidence>
<feature type="region of interest" description="Disordered" evidence="1">
    <location>
        <begin position="1"/>
        <end position="29"/>
    </location>
</feature>
<accession>M7BA96</accession>
<proteinExistence type="predicted"/>
<name>M7BA96_CHEMY</name>
<gene>
    <name evidence="2" type="ORF">UY3_07983</name>
</gene>